<dbReference type="InterPro" id="IPR001433">
    <property type="entry name" value="OxRdtase_FAD/NAD-bd"/>
</dbReference>
<dbReference type="GO" id="GO:0016491">
    <property type="term" value="F:oxidoreductase activity"/>
    <property type="evidence" value="ECO:0007669"/>
    <property type="project" value="UniProtKB-KW"/>
</dbReference>
<accession>E4XZG3</accession>
<organism evidence="8">
    <name type="scientific">Oikopleura dioica</name>
    <name type="common">Tunicate</name>
    <dbReference type="NCBI Taxonomy" id="34765"/>
    <lineage>
        <taxon>Eukaryota</taxon>
        <taxon>Metazoa</taxon>
        <taxon>Chordata</taxon>
        <taxon>Tunicata</taxon>
        <taxon>Appendicularia</taxon>
        <taxon>Copelata</taxon>
        <taxon>Oikopleuridae</taxon>
        <taxon>Oikopleura</taxon>
    </lineage>
</organism>
<dbReference type="CDD" id="cd00322">
    <property type="entry name" value="FNR_like"/>
    <property type="match status" value="1"/>
</dbReference>
<evidence type="ECO:0000256" key="1">
    <source>
        <dbReference type="ARBA" id="ARBA00001974"/>
    </source>
</evidence>
<evidence type="ECO:0000313" key="9">
    <source>
        <dbReference type="Proteomes" id="UP000001307"/>
    </source>
</evidence>
<dbReference type="Gene3D" id="3.40.50.80">
    <property type="entry name" value="Nucleotide-binding domain of ferredoxin-NADP reductase (FNR) module"/>
    <property type="match status" value="1"/>
</dbReference>
<dbReference type="PANTHER" id="PTHR46505">
    <property type="entry name" value="OXIDOREDUCTASE NAD-BINDING DOMAIN-CONTAINING PROTEIN 1"/>
    <property type="match status" value="1"/>
</dbReference>
<dbReference type="InterPro" id="IPR039261">
    <property type="entry name" value="FNR_nucleotide-bd"/>
</dbReference>
<dbReference type="SUPFAM" id="SSF52343">
    <property type="entry name" value="Ferredoxin reductase-like, C-terminal NADP-linked domain"/>
    <property type="match status" value="1"/>
</dbReference>
<dbReference type="FunCoup" id="E4XZG3">
    <property type="interactions" value="2"/>
</dbReference>
<evidence type="ECO:0000256" key="4">
    <source>
        <dbReference type="ARBA" id="ARBA00023002"/>
    </source>
</evidence>
<dbReference type="GO" id="GO:0005739">
    <property type="term" value="C:mitochondrion"/>
    <property type="evidence" value="ECO:0007669"/>
    <property type="project" value="TreeGrafter"/>
</dbReference>
<dbReference type="PRINTS" id="PR00410">
    <property type="entry name" value="PHEHYDRXLASE"/>
</dbReference>
<dbReference type="PROSITE" id="PS51384">
    <property type="entry name" value="FAD_FR"/>
    <property type="match status" value="1"/>
</dbReference>
<dbReference type="SUPFAM" id="SSF63380">
    <property type="entry name" value="Riboflavin synthase domain-like"/>
    <property type="match status" value="1"/>
</dbReference>
<evidence type="ECO:0000313" key="8">
    <source>
        <dbReference type="EMBL" id="CBY15025.1"/>
    </source>
</evidence>
<sequence length="234" mass="26953">MTLIRCRIKRLAQLTSSVKQITLESKENKFSFRPGQWVDFFPPNFENPGGYSISSSPADSELELAIREGSHPVVRWIYEDAREGDQVSIQVGGDWFLKRRKNEQKNLLLIAGGVGINPILSMLRHLSVDDDGWESITLIYSGRHWDDVLYKDESLLCLESLPQLKIKIHLTNQDFLGNLTDSRRVRFRLGRLSREVVRDFDNSETVSYLCGPPAMSDEVSSWMAKAEVNYEKWW</sequence>
<dbReference type="InterPro" id="IPR001709">
    <property type="entry name" value="Flavoprot_Pyr_Nucl_cyt_Rdtase"/>
</dbReference>
<proteinExistence type="predicted"/>
<dbReference type="EMBL" id="FN653404">
    <property type="protein sequence ID" value="CBY15025.1"/>
    <property type="molecule type" value="Genomic_DNA"/>
</dbReference>
<evidence type="ECO:0000259" key="7">
    <source>
        <dbReference type="PROSITE" id="PS51384"/>
    </source>
</evidence>
<dbReference type="Gene3D" id="2.40.30.10">
    <property type="entry name" value="Translation factors"/>
    <property type="match status" value="1"/>
</dbReference>
<dbReference type="InterPro" id="IPR017938">
    <property type="entry name" value="Riboflavin_synthase-like_b-brl"/>
</dbReference>
<comment type="cofactor">
    <cofactor evidence="1">
        <name>FAD</name>
        <dbReference type="ChEBI" id="CHEBI:57692"/>
    </cofactor>
</comment>
<evidence type="ECO:0000256" key="3">
    <source>
        <dbReference type="ARBA" id="ARBA00022827"/>
    </source>
</evidence>
<keyword evidence="9" id="KW-1185">Reference proteome</keyword>
<name>E4XZG3_OIKDI</name>
<dbReference type="OrthoDB" id="436496at2759"/>
<keyword evidence="4" id="KW-0560">Oxidoreductase</keyword>
<evidence type="ECO:0000256" key="2">
    <source>
        <dbReference type="ARBA" id="ARBA00022630"/>
    </source>
</evidence>
<dbReference type="InterPro" id="IPR052128">
    <property type="entry name" value="Oxidoreductase_NAD-binding"/>
</dbReference>
<dbReference type="InParanoid" id="E4XZG3"/>
<dbReference type="AlphaFoldDB" id="E4XZG3"/>
<keyword evidence="3" id="KW-0274">FAD</keyword>
<reference evidence="8" key="1">
    <citation type="journal article" date="2010" name="Science">
        <title>Plasticity of animal genome architecture unmasked by rapid evolution of a pelagic tunicate.</title>
        <authorList>
            <person name="Denoeud F."/>
            <person name="Henriet S."/>
            <person name="Mungpakdee S."/>
            <person name="Aury J.M."/>
            <person name="Da Silva C."/>
            <person name="Brinkmann H."/>
            <person name="Mikhaleva J."/>
            <person name="Olsen L.C."/>
            <person name="Jubin C."/>
            <person name="Canestro C."/>
            <person name="Bouquet J.M."/>
            <person name="Danks G."/>
            <person name="Poulain J."/>
            <person name="Campsteijn C."/>
            <person name="Adamski M."/>
            <person name="Cross I."/>
            <person name="Yadetie F."/>
            <person name="Muffato M."/>
            <person name="Louis A."/>
            <person name="Butcher S."/>
            <person name="Tsagkogeorga G."/>
            <person name="Konrad A."/>
            <person name="Singh S."/>
            <person name="Jensen M.F."/>
            <person name="Cong E.H."/>
            <person name="Eikeseth-Otteraa H."/>
            <person name="Noel B."/>
            <person name="Anthouard V."/>
            <person name="Porcel B.M."/>
            <person name="Kachouri-Lafond R."/>
            <person name="Nishino A."/>
            <person name="Ugolini M."/>
            <person name="Chourrout P."/>
            <person name="Nishida H."/>
            <person name="Aasland R."/>
            <person name="Huzurbazar S."/>
            <person name="Westhof E."/>
            <person name="Delsuc F."/>
            <person name="Lehrach H."/>
            <person name="Reinhardt R."/>
            <person name="Weissenbach J."/>
            <person name="Roy S.W."/>
            <person name="Artiguenave F."/>
            <person name="Postlethwait J.H."/>
            <person name="Manak J.R."/>
            <person name="Thompson E.M."/>
            <person name="Jaillon O."/>
            <person name="Du Pasquier L."/>
            <person name="Boudinot P."/>
            <person name="Liberles D.A."/>
            <person name="Volff J.N."/>
            <person name="Philippe H."/>
            <person name="Lenhard B."/>
            <person name="Roest Crollius H."/>
            <person name="Wincker P."/>
            <person name="Chourrout D."/>
        </authorList>
    </citation>
    <scope>NUCLEOTIDE SEQUENCE [LARGE SCALE GENOMIC DNA]</scope>
</reference>
<protein>
    <recommendedName>
        <fullName evidence="6">Oxidoreductase NAD-binding domain-containing protein 1</fullName>
    </recommendedName>
</protein>
<feature type="domain" description="FAD-binding FR-type" evidence="7">
    <location>
        <begin position="1"/>
        <end position="99"/>
    </location>
</feature>
<evidence type="ECO:0000256" key="5">
    <source>
        <dbReference type="ARBA" id="ARBA00023027"/>
    </source>
</evidence>
<keyword evidence="2" id="KW-0285">Flavoprotein</keyword>
<dbReference type="PANTHER" id="PTHR46505:SF1">
    <property type="entry name" value="OXIDOREDUCTASE NAD-BINDING DOMAIN-CONTAINING PROTEIN 1"/>
    <property type="match status" value="1"/>
</dbReference>
<dbReference type="Pfam" id="PF00175">
    <property type="entry name" value="NAD_binding_1"/>
    <property type="match status" value="1"/>
</dbReference>
<evidence type="ECO:0000256" key="6">
    <source>
        <dbReference type="ARBA" id="ARBA00040516"/>
    </source>
</evidence>
<dbReference type="PRINTS" id="PR00371">
    <property type="entry name" value="FPNCR"/>
</dbReference>
<dbReference type="InterPro" id="IPR017927">
    <property type="entry name" value="FAD-bd_FR_type"/>
</dbReference>
<gene>
    <name evidence="8" type="ORF">GSOID_T00010128001</name>
</gene>
<dbReference type="Proteomes" id="UP000001307">
    <property type="component" value="Unassembled WGS sequence"/>
</dbReference>
<keyword evidence="5" id="KW-0520">NAD</keyword>